<gene>
    <name evidence="1" type="ORF">FNYG_08209</name>
</gene>
<evidence type="ECO:0000313" key="2">
    <source>
        <dbReference type="Proteomes" id="UP000236664"/>
    </source>
</evidence>
<organism evidence="1 2">
    <name type="scientific">Gibberella nygamai</name>
    <name type="common">Bean root rot disease fungus</name>
    <name type="synonym">Fusarium nygamai</name>
    <dbReference type="NCBI Taxonomy" id="42673"/>
    <lineage>
        <taxon>Eukaryota</taxon>
        <taxon>Fungi</taxon>
        <taxon>Dikarya</taxon>
        <taxon>Ascomycota</taxon>
        <taxon>Pezizomycotina</taxon>
        <taxon>Sordariomycetes</taxon>
        <taxon>Hypocreomycetidae</taxon>
        <taxon>Hypocreales</taxon>
        <taxon>Nectriaceae</taxon>
        <taxon>Fusarium</taxon>
        <taxon>Fusarium fujikuroi species complex</taxon>
    </lineage>
</organism>
<comment type="caution">
    <text evidence="1">The sequence shown here is derived from an EMBL/GenBank/DDBJ whole genome shotgun (WGS) entry which is preliminary data.</text>
</comment>
<accession>A0A2K0W7L6</accession>
<reference evidence="1 2" key="1">
    <citation type="submission" date="2017-06" db="EMBL/GenBank/DDBJ databases">
        <title>Genome of Fusarium nygamai isolate CS10214.</title>
        <authorList>
            <person name="Gardiner D.M."/>
            <person name="Obanor F."/>
            <person name="Kazan K."/>
        </authorList>
    </citation>
    <scope>NUCLEOTIDE SEQUENCE [LARGE SCALE GENOMIC DNA]</scope>
    <source>
        <strain evidence="1 2">CS10214</strain>
    </source>
</reference>
<dbReference type="Proteomes" id="UP000236664">
    <property type="component" value="Unassembled WGS sequence"/>
</dbReference>
<keyword evidence="2" id="KW-1185">Reference proteome</keyword>
<name>A0A2K0W7L6_GIBNY</name>
<protein>
    <submittedName>
        <fullName evidence="1">Uncharacterized protein</fullName>
    </submittedName>
</protein>
<evidence type="ECO:0000313" key="1">
    <source>
        <dbReference type="EMBL" id="PNP78263.1"/>
    </source>
</evidence>
<dbReference type="AlphaFoldDB" id="A0A2K0W7L6"/>
<dbReference type="EMBL" id="MTQA01000110">
    <property type="protein sequence ID" value="PNP78263.1"/>
    <property type="molecule type" value="Genomic_DNA"/>
</dbReference>
<sequence>MDPLKSAPATRNFGQRFFQDKWDARDAFNRAWMDSSSHSTVCLPFGYDPRLAHFIPTH</sequence>
<proteinExistence type="predicted"/>